<accession>A0ABQ6FDN2</accession>
<keyword evidence="2" id="KW-1185">Reference proteome</keyword>
<reference evidence="2" key="1">
    <citation type="journal article" date="2019" name="Int. J. Syst. Evol. Microbiol.">
        <title>The Global Catalogue of Microorganisms (GCM) 10K type strain sequencing project: providing services to taxonomists for standard genome sequencing and annotation.</title>
        <authorList>
            <consortium name="The Broad Institute Genomics Platform"/>
            <consortium name="The Broad Institute Genome Sequencing Center for Infectious Disease"/>
            <person name="Wu L."/>
            <person name="Ma J."/>
        </authorList>
    </citation>
    <scope>NUCLEOTIDE SEQUENCE [LARGE SCALE GENOMIC DNA]</scope>
    <source>
        <strain evidence="2">NBRC 102407</strain>
    </source>
</reference>
<name>A0ABQ6FDN2_9RHOO</name>
<proteinExistence type="predicted"/>
<dbReference type="EMBL" id="BSPX01000028">
    <property type="protein sequence ID" value="GLT22595.1"/>
    <property type="molecule type" value="Genomic_DNA"/>
</dbReference>
<evidence type="ECO:0000313" key="2">
    <source>
        <dbReference type="Proteomes" id="UP001157167"/>
    </source>
</evidence>
<dbReference type="Proteomes" id="UP001157167">
    <property type="component" value="Unassembled WGS sequence"/>
</dbReference>
<organism evidence="1 2">
    <name type="scientific">Zoogloea oryzae</name>
    <dbReference type="NCBI Taxonomy" id="310767"/>
    <lineage>
        <taxon>Bacteria</taxon>
        <taxon>Pseudomonadati</taxon>
        <taxon>Pseudomonadota</taxon>
        <taxon>Betaproteobacteria</taxon>
        <taxon>Rhodocyclales</taxon>
        <taxon>Zoogloeaceae</taxon>
        <taxon>Zoogloea</taxon>
    </lineage>
</organism>
<protein>
    <submittedName>
        <fullName evidence="1">Uncharacterized protein</fullName>
    </submittedName>
</protein>
<sequence>MNNAFPLKPDWLCEKPGVYDTGTGAIRSIEDNPGFPGIQRVTVQSYCGREEDNCRYFRLTADPRRRFATLEAALAARPVRLT</sequence>
<evidence type="ECO:0000313" key="1">
    <source>
        <dbReference type="EMBL" id="GLT22595.1"/>
    </source>
</evidence>
<comment type="caution">
    <text evidence="1">The sequence shown here is derived from an EMBL/GenBank/DDBJ whole genome shotgun (WGS) entry which is preliminary data.</text>
</comment>
<dbReference type="RefSeq" id="WP_153162422.1">
    <property type="nucleotide sequence ID" value="NZ_BSPX01000028.1"/>
</dbReference>
<gene>
    <name evidence="1" type="ORF">GCM10007933_20550</name>
</gene>